<gene>
    <name evidence="1" type="primary">P0414E10.24</name>
</gene>
<evidence type="ECO:0000313" key="1">
    <source>
        <dbReference type="EMBL" id="BAD62204.1"/>
    </source>
</evidence>
<reference evidence="2" key="1">
    <citation type="journal article" date="2005" name="Nature">
        <title>The map-based sequence of the rice genome.</title>
        <authorList>
            <consortium name="International rice genome sequencing project (IRGSP)"/>
            <person name="Matsumoto T."/>
            <person name="Wu J."/>
            <person name="Kanamori H."/>
            <person name="Katayose Y."/>
            <person name="Fujisawa M."/>
            <person name="Namiki N."/>
            <person name="Mizuno H."/>
            <person name="Yamamoto K."/>
            <person name="Antonio B.A."/>
            <person name="Baba T."/>
            <person name="Sakata K."/>
            <person name="Nagamura Y."/>
            <person name="Aoki H."/>
            <person name="Arikawa K."/>
            <person name="Arita K."/>
            <person name="Bito T."/>
            <person name="Chiden Y."/>
            <person name="Fujitsuka N."/>
            <person name="Fukunaka R."/>
            <person name="Hamada M."/>
            <person name="Harada C."/>
            <person name="Hayashi A."/>
            <person name="Hijishita S."/>
            <person name="Honda M."/>
            <person name="Hosokawa S."/>
            <person name="Ichikawa Y."/>
            <person name="Idonuma A."/>
            <person name="Iijima M."/>
            <person name="Ikeda M."/>
            <person name="Ikeno M."/>
            <person name="Ito K."/>
            <person name="Ito S."/>
            <person name="Ito T."/>
            <person name="Ito Y."/>
            <person name="Ito Y."/>
            <person name="Iwabuchi A."/>
            <person name="Kamiya K."/>
            <person name="Karasawa W."/>
            <person name="Kurita K."/>
            <person name="Katagiri S."/>
            <person name="Kikuta A."/>
            <person name="Kobayashi H."/>
            <person name="Kobayashi N."/>
            <person name="Machita K."/>
            <person name="Maehara T."/>
            <person name="Masukawa M."/>
            <person name="Mizubayashi T."/>
            <person name="Mukai Y."/>
            <person name="Nagasaki H."/>
            <person name="Nagata Y."/>
            <person name="Naito S."/>
            <person name="Nakashima M."/>
            <person name="Nakama Y."/>
            <person name="Nakamichi Y."/>
            <person name="Nakamura M."/>
            <person name="Meguro A."/>
            <person name="Negishi M."/>
            <person name="Ohta I."/>
            <person name="Ohta T."/>
            <person name="Okamoto M."/>
            <person name="Ono N."/>
            <person name="Saji S."/>
            <person name="Sakaguchi M."/>
            <person name="Sakai K."/>
            <person name="Shibata M."/>
            <person name="Shimokawa T."/>
            <person name="Song J."/>
            <person name="Takazaki Y."/>
            <person name="Terasawa K."/>
            <person name="Tsugane M."/>
            <person name="Tsuji K."/>
            <person name="Ueda S."/>
            <person name="Waki K."/>
            <person name="Yamagata H."/>
            <person name="Yamamoto M."/>
            <person name="Yamamoto S."/>
            <person name="Yamane H."/>
            <person name="Yoshiki S."/>
            <person name="Yoshihara R."/>
            <person name="Yukawa K."/>
            <person name="Zhong H."/>
            <person name="Yano M."/>
            <person name="Yuan Q."/>
            <person name="Ouyang S."/>
            <person name="Liu J."/>
            <person name="Jones K.M."/>
            <person name="Gansberger K."/>
            <person name="Moffat K."/>
            <person name="Hill J."/>
            <person name="Bera J."/>
            <person name="Fadrosh D."/>
            <person name="Jin S."/>
            <person name="Johri S."/>
            <person name="Kim M."/>
            <person name="Overton L."/>
            <person name="Reardon M."/>
            <person name="Tsitrin T."/>
            <person name="Vuong H."/>
            <person name="Weaver B."/>
            <person name="Ciecko A."/>
            <person name="Tallon L."/>
            <person name="Jackson J."/>
            <person name="Pai G."/>
            <person name="Aken S.V."/>
            <person name="Utterback T."/>
            <person name="Reidmuller S."/>
            <person name="Feldblyum T."/>
            <person name="Hsiao J."/>
            <person name="Zismann V."/>
            <person name="Iobst S."/>
            <person name="de Vazeille A.R."/>
            <person name="Buell C.R."/>
            <person name="Ying K."/>
            <person name="Li Y."/>
            <person name="Lu T."/>
            <person name="Huang Y."/>
            <person name="Zhao Q."/>
            <person name="Feng Q."/>
            <person name="Zhang L."/>
            <person name="Zhu J."/>
            <person name="Weng Q."/>
            <person name="Mu J."/>
            <person name="Lu Y."/>
            <person name="Fan D."/>
            <person name="Liu Y."/>
            <person name="Guan J."/>
            <person name="Zhang Y."/>
            <person name="Yu S."/>
            <person name="Liu X."/>
            <person name="Zhang Y."/>
            <person name="Hong G."/>
            <person name="Han B."/>
            <person name="Choisne N."/>
            <person name="Demange N."/>
            <person name="Orjeda G."/>
            <person name="Samain S."/>
            <person name="Cattolico L."/>
            <person name="Pelletier E."/>
            <person name="Couloux A."/>
            <person name="Segurens B."/>
            <person name="Wincker P."/>
            <person name="D'Hont A."/>
            <person name="Scarpelli C."/>
            <person name="Weissenbach J."/>
            <person name="Salanoubat M."/>
            <person name="Quetier F."/>
            <person name="Yu Y."/>
            <person name="Kim H.R."/>
            <person name="Rambo T."/>
            <person name="Currie J."/>
            <person name="Collura K."/>
            <person name="Luo M."/>
            <person name="Yang T."/>
            <person name="Ammiraju J.S.S."/>
            <person name="Engler F."/>
            <person name="Soderlund C."/>
            <person name="Wing R.A."/>
            <person name="Palmer L.E."/>
            <person name="de la Bastide M."/>
            <person name="Spiegel L."/>
            <person name="Nascimento L."/>
            <person name="Zutavern T."/>
            <person name="O'Shaughnessy A."/>
            <person name="Dike S."/>
            <person name="Dedhia N."/>
            <person name="Preston R."/>
            <person name="Balija V."/>
            <person name="McCombie W.R."/>
            <person name="Chow T."/>
            <person name="Chen H."/>
            <person name="Chung M."/>
            <person name="Chen C."/>
            <person name="Shaw J."/>
            <person name="Wu H."/>
            <person name="Hsiao K."/>
            <person name="Chao Y."/>
            <person name="Chu M."/>
            <person name="Cheng C."/>
            <person name="Hour A."/>
            <person name="Lee P."/>
            <person name="Lin S."/>
            <person name="Lin Y."/>
            <person name="Liou J."/>
            <person name="Liu S."/>
            <person name="Hsing Y."/>
            <person name="Raghuvanshi S."/>
            <person name="Mohanty A."/>
            <person name="Bharti A.K."/>
            <person name="Gaur A."/>
            <person name="Gupta V."/>
            <person name="Kumar D."/>
            <person name="Ravi V."/>
            <person name="Vij S."/>
            <person name="Kapur A."/>
            <person name="Khurana P."/>
            <person name="Khurana P."/>
            <person name="Khurana J.P."/>
            <person name="Tyagi A.K."/>
            <person name="Gaikwad K."/>
            <person name="Singh A."/>
            <person name="Dalal V."/>
            <person name="Srivastava S."/>
            <person name="Dixit A."/>
            <person name="Pal A.K."/>
            <person name="Ghazi I.A."/>
            <person name="Yadav M."/>
            <person name="Pandit A."/>
            <person name="Bhargava A."/>
            <person name="Sureshbabu K."/>
            <person name="Batra K."/>
            <person name="Sharma T.R."/>
            <person name="Mohapatra T."/>
            <person name="Singh N.K."/>
            <person name="Messing J."/>
            <person name="Nelson A.B."/>
            <person name="Fuks G."/>
            <person name="Kavchok S."/>
            <person name="Keizer G."/>
            <person name="Linton E."/>
            <person name="Llaca V."/>
            <person name="Song R."/>
            <person name="Tanyolac B."/>
            <person name="Young S."/>
            <person name="Ho-Il K."/>
            <person name="Hahn J.H."/>
            <person name="Sangsakoo G."/>
            <person name="Vanavichit A."/>
            <person name="de Mattos Luiz.A.T."/>
            <person name="Zimmer P.D."/>
            <person name="Malone G."/>
            <person name="Dellagostin O."/>
            <person name="de Oliveira A.C."/>
            <person name="Bevan M."/>
            <person name="Bancroft I."/>
            <person name="Minx P."/>
            <person name="Cordum H."/>
            <person name="Wilson R."/>
            <person name="Cheng Z."/>
            <person name="Jin W."/>
            <person name="Jiang J."/>
            <person name="Leong S.A."/>
            <person name="Iwama H."/>
            <person name="Gojobori T."/>
            <person name="Itoh T."/>
            <person name="Niimura Y."/>
            <person name="Fujii Y."/>
            <person name="Habara T."/>
            <person name="Sakai H."/>
            <person name="Sato Y."/>
            <person name="Wilson G."/>
            <person name="Kumar K."/>
            <person name="McCouch S."/>
            <person name="Juretic N."/>
            <person name="Hoen D."/>
            <person name="Wright S."/>
            <person name="Bruskiewich R."/>
            <person name="Bureau T."/>
            <person name="Miyao A."/>
            <person name="Hirochika H."/>
            <person name="Nishikawa T."/>
            <person name="Kadowaki K."/>
            <person name="Sugiura M."/>
            <person name="Burr B."/>
            <person name="Sasaki T."/>
        </authorList>
    </citation>
    <scope>NUCLEOTIDE SEQUENCE [LARGE SCALE GENOMIC DNA]</scope>
    <source>
        <strain evidence="2">cv. Nipponbare</strain>
    </source>
</reference>
<evidence type="ECO:0000313" key="2">
    <source>
        <dbReference type="Proteomes" id="UP000000763"/>
    </source>
</evidence>
<dbReference type="Proteomes" id="UP000000763">
    <property type="component" value="Chromosome 6"/>
</dbReference>
<sequence length="286" mass="33013">MDRILSDLLRSNVKITRQYSYPGKQSEDKATSKETDDCFTSRLQLTKISVLIATGGEGTDLMVIVLSILFACAKSKLRFPVHPNPMAHEHSFFLSFFLIPAHLVKAESSSHIVQHLSVWLEDRWDGLVPLEEYSPQIQDQIIQQKRVDEFVPPGSDARQIVTDIREYYTTSRIDVNSRFISTYQYFTTEHYSAQILPPVSIYYGYCSAKIFFDTRLSLDLQYCMDKFPAERVYSYRSVARSVISYRENPLRIYESSPNPFYTPEFCSIPYIPLNFSLDLFHALSAS</sequence>
<organism evidence="1 2">
    <name type="scientific">Oryza sativa subsp. japonica</name>
    <name type="common">Rice</name>
    <dbReference type="NCBI Taxonomy" id="39947"/>
    <lineage>
        <taxon>Eukaryota</taxon>
        <taxon>Viridiplantae</taxon>
        <taxon>Streptophyta</taxon>
        <taxon>Embryophyta</taxon>
        <taxon>Tracheophyta</taxon>
        <taxon>Spermatophyta</taxon>
        <taxon>Magnoliopsida</taxon>
        <taxon>Liliopsida</taxon>
        <taxon>Poales</taxon>
        <taxon>Poaceae</taxon>
        <taxon>BOP clade</taxon>
        <taxon>Oryzoideae</taxon>
        <taxon>Oryzeae</taxon>
        <taxon>Oryzinae</taxon>
        <taxon>Oryza</taxon>
        <taxon>Oryza sativa</taxon>
    </lineage>
</organism>
<proteinExistence type="predicted"/>
<name>Q5Z4Z0_ORYSJ</name>
<dbReference type="EMBL" id="AP005852">
    <property type="protein sequence ID" value="BAD62204.1"/>
    <property type="molecule type" value="Genomic_DNA"/>
</dbReference>
<protein>
    <submittedName>
        <fullName evidence="1">Uncharacterized protein</fullName>
    </submittedName>
</protein>
<accession>Q5Z4Z0</accession>
<reference evidence="2" key="2">
    <citation type="journal article" date="2008" name="Nucleic Acids Res.">
        <title>The rice annotation project database (RAP-DB): 2008 update.</title>
        <authorList>
            <consortium name="The rice annotation project (RAP)"/>
        </authorList>
    </citation>
    <scope>GENOME REANNOTATION</scope>
    <source>
        <strain evidence="2">cv. Nipponbare</strain>
    </source>
</reference>
<dbReference type="AlphaFoldDB" id="Q5Z4Z0"/>